<feature type="chain" id="PRO_5012381709" description="Osiris 18" evidence="2">
    <location>
        <begin position="19"/>
        <end position="313"/>
    </location>
</feature>
<feature type="transmembrane region" description="Helical" evidence="1">
    <location>
        <begin position="165"/>
        <end position="188"/>
    </location>
</feature>
<evidence type="ECO:0000256" key="2">
    <source>
        <dbReference type="SAM" id="SignalP"/>
    </source>
</evidence>
<accession>A0A2A4JEX8</accession>
<sequence length="313" mass="35602">MRPLTALLVLAACHCACAHQPQTPRERLDSTLRSLLGEHYSPVQRILSCTYVLGTTKCLSALSTWRAERAITAYAKDPATRFNLTEDVEQFPWLKYSNITDEQLYSQLYDDTRKLLRYRPLDLNLIPGYNLHLGSKGNGSVKIDIYTSDDTSETGRSSIKKLKKYAYRFAPLMLVPGLVMSAIFPFILPGLKMMTLMVGMMNNMALMGAVFTMLRNNAFNDKYEHKVVYVNSGYDNEKYYAAANTEEHIHTNHIGSLFDDSKRPLRHEDHGYGEDFDSTEELPALSVNPEWLKAYADGKMFAIIGKDQHNKKH</sequence>
<evidence type="ECO:0008006" key="4">
    <source>
        <dbReference type="Google" id="ProtNLM"/>
    </source>
</evidence>
<proteinExistence type="predicted"/>
<dbReference type="EMBL" id="NWSH01001630">
    <property type="protein sequence ID" value="PCG70655.1"/>
    <property type="molecule type" value="Genomic_DNA"/>
</dbReference>
<keyword evidence="1" id="KW-0812">Transmembrane</keyword>
<name>A0A2A4JEX8_HELVI</name>
<evidence type="ECO:0000313" key="3">
    <source>
        <dbReference type="EMBL" id="PCG70655.1"/>
    </source>
</evidence>
<comment type="caution">
    <text evidence="3">The sequence shown here is derived from an EMBL/GenBank/DDBJ whole genome shotgun (WGS) entry which is preliminary data.</text>
</comment>
<feature type="transmembrane region" description="Helical" evidence="1">
    <location>
        <begin position="194"/>
        <end position="214"/>
    </location>
</feature>
<feature type="signal peptide" evidence="2">
    <location>
        <begin position="1"/>
        <end position="18"/>
    </location>
</feature>
<keyword evidence="2" id="KW-0732">Signal</keyword>
<reference evidence="3" key="1">
    <citation type="submission" date="2017-09" db="EMBL/GenBank/DDBJ databases">
        <title>Contemporary evolution of a Lepidopteran species, Heliothis virescens, in response to modern agricultural practices.</title>
        <authorList>
            <person name="Fritz M.L."/>
            <person name="Deyonke A.M."/>
            <person name="Papanicolaou A."/>
            <person name="Micinski S."/>
            <person name="Westbrook J."/>
            <person name="Gould F."/>
        </authorList>
    </citation>
    <scope>NUCLEOTIDE SEQUENCE [LARGE SCALE GENOMIC DNA]</scope>
    <source>
        <strain evidence="3">HvINT-</strain>
        <tissue evidence="3">Whole body</tissue>
    </source>
</reference>
<protein>
    <recommendedName>
        <fullName evidence="4">Osiris 18</fullName>
    </recommendedName>
</protein>
<keyword evidence="1" id="KW-1133">Transmembrane helix</keyword>
<gene>
    <name evidence="3" type="ORF">B5V51_2742</name>
</gene>
<evidence type="ECO:0000256" key="1">
    <source>
        <dbReference type="SAM" id="Phobius"/>
    </source>
</evidence>
<dbReference type="AlphaFoldDB" id="A0A2A4JEX8"/>
<keyword evidence="1" id="KW-0472">Membrane</keyword>
<organism evidence="3">
    <name type="scientific">Heliothis virescens</name>
    <name type="common">Tobacco budworm moth</name>
    <dbReference type="NCBI Taxonomy" id="7102"/>
    <lineage>
        <taxon>Eukaryota</taxon>
        <taxon>Metazoa</taxon>
        <taxon>Ecdysozoa</taxon>
        <taxon>Arthropoda</taxon>
        <taxon>Hexapoda</taxon>
        <taxon>Insecta</taxon>
        <taxon>Pterygota</taxon>
        <taxon>Neoptera</taxon>
        <taxon>Endopterygota</taxon>
        <taxon>Lepidoptera</taxon>
        <taxon>Glossata</taxon>
        <taxon>Ditrysia</taxon>
        <taxon>Noctuoidea</taxon>
        <taxon>Noctuidae</taxon>
        <taxon>Heliothinae</taxon>
        <taxon>Heliothis</taxon>
    </lineage>
</organism>